<accession>A0A0S4IVX1</accession>
<evidence type="ECO:0000256" key="1">
    <source>
        <dbReference type="SAM" id="MobiDB-lite"/>
    </source>
</evidence>
<evidence type="ECO:0000313" key="2">
    <source>
        <dbReference type="EMBL" id="CUF63503.1"/>
    </source>
</evidence>
<organism evidence="2 3">
    <name type="scientific">Bodo saltans</name>
    <name type="common">Flagellated protozoan</name>
    <dbReference type="NCBI Taxonomy" id="75058"/>
    <lineage>
        <taxon>Eukaryota</taxon>
        <taxon>Discoba</taxon>
        <taxon>Euglenozoa</taxon>
        <taxon>Kinetoplastea</taxon>
        <taxon>Metakinetoplastina</taxon>
        <taxon>Eubodonida</taxon>
        <taxon>Bodonidae</taxon>
        <taxon>Bodo</taxon>
    </lineage>
</organism>
<dbReference type="OMA" id="MHPVERW"/>
<reference evidence="3" key="1">
    <citation type="submission" date="2015-09" db="EMBL/GenBank/DDBJ databases">
        <authorList>
            <consortium name="Pathogen Informatics"/>
        </authorList>
    </citation>
    <scope>NUCLEOTIDE SEQUENCE [LARGE SCALE GENOMIC DNA]</scope>
    <source>
        <strain evidence="3">Lake Konstanz</strain>
    </source>
</reference>
<dbReference type="VEuPathDB" id="TriTrypDB:BSAL_64270"/>
<sequence>MRQWRKCSAPALDRGGCRHVTTLRKHAWSRMDPVQKLTTLIDAGRLVPAFVWPAAVASPSSQPVKGRDEMHLSYAMRLRIGLSALMWIRCLRDVQDTMARLHLPYARTSRVVSGKESVLAASVFPTRNWERVGGNARRVTLWVDSITAQQVLAPHLWNPETSDILDDADSEVTLVAKDTNTGGRMTRRETKADRLNRVRGIELRPSEDDDKVSAMSSYGARRRRSKHPQQNEVGGDAPAAPPHDEEPGGLADAQFHGNAHRREGCPLDNDGNLLECPIHIYRADVVKDCADIQDVVHLFSSAHAAILSSLYIQGRVASFYTDSQELEEYVKLVFAPLIEGGFLRVVLQPMPACSPSSVWHPYIPPSADRHVWAAGFDGSPFDAAAVATTITDAYRGSGARCTAIVASSAQKSQLEESLATLASRSGSVQQKRWSVFAVNDDSHNNVSRSGEGEGGSFTQLREILQNFSSVSIVAKESSDRWIASLPSSVQMVSLNCHPRDATWFLPHAALLSKKMGNAFRYDNVKRTVVVRSRQWLLLRSKDLCSCHFSMKDMSLWQNEVQQQQGGRGSNKESADNALVLERLIDHLANPSKFTLLALVCARVLGV</sequence>
<dbReference type="Proteomes" id="UP000051952">
    <property type="component" value="Unassembled WGS sequence"/>
</dbReference>
<dbReference type="OrthoDB" id="272474at2759"/>
<protein>
    <submittedName>
        <fullName evidence="2">Uncharacterized protein</fullName>
    </submittedName>
</protein>
<gene>
    <name evidence="2" type="ORF">BSAL_64270</name>
</gene>
<evidence type="ECO:0000313" key="3">
    <source>
        <dbReference type="Proteomes" id="UP000051952"/>
    </source>
</evidence>
<name>A0A0S4IVX1_BODSA</name>
<proteinExistence type="predicted"/>
<dbReference type="EMBL" id="CYKH01000373">
    <property type="protein sequence ID" value="CUF63503.1"/>
    <property type="molecule type" value="Genomic_DNA"/>
</dbReference>
<feature type="region of interest" description="Disordered" evidence="1">
    <location>
        <begin position="200"/>
        <end position="253"/>
    </location>
</feature>
<dbReference type="AlphaFoldDB" id="A0A0S4IVX1"/>
<keyword evidence="3" id="KW-1185">Reference proteome</keyword>